<reference evidence="1" key="2">
    <citation type="submission" date="2020-09" db="EMBL/GenBank/DDBJ databases">
        <authorList>
            <person name="Sun Q."/>
            <person name="Ohkuma M."/>
        </authorList>
    </citation>
    <scope>NUCLEOTIDE SEQUENCE</scope>
    <source>
        <strain evidence="1">JCM 19018</strain>
    </source>
</reference>
<organism evidence="1 2">
    <name type="scientific">Haloarcula sebkhae</name>
    <dbReference type="NCBI Taxonomy" id="932660"/>
    <lineage>
        <taxon>Archaea</taxon>
        <taxon>Methanobacteriati</taxon>
        <taxon>Methanobacteriota</taxon>
        <taxon>Stenosarchaea group</taxon>
        <taxon>Halobacteria</taxon>
        <taxon>Halobacteriales</taxon>
        <taxon>Haloarculaceae</taxon>
        <taxon>Haloarcula</taxon>
    </lineage>
</organism>
<dbReference type="EMBL" id="BMPD01000003">
    <property type="protein sequence ID" value="GGK69548.1"/>
    <property type="molecule type" value="Genomic_DNA"/>
</dbReference>
<name>A0A830F0D8_9EURY</name>
<gene>
    <name evidence="1" type="ORF">GCM10009067_22170</name>
</gene>
<dbReference type="Proteomes" id="UP000614221">
    <property type="component" value="Unassembled WGS sequence"/>
</dbReference>
<comment type="caution">
    <text evidence="1">The sequence shown here is derived from an EMBL/GenBank/DDBJ whole genome shotgun (WGS) entry which is preliminary data.</text>
</comment>
<protein>
    <submittedName>
        <fullName evidence="1">Uncharacterized protein</fullName>
    </submittedName>
</protein>
<accession>A0A830F0D8</accession>
<evidence type="ECO:0000313" key="2">
    <source>
        <dbReference type="Proteomes" id="UP000614221"/>
    </source>
</evidence>
<reference evidence="1" key="1">
    <citation type="journal article" date="2014" name="Int. J. Syst. Evol. Microbiol.">
        <title>Complete genome sequence of Corynebacterium casei LMG S-19264T (=DSM 44701T), isolated from a smear-ripened cheese.</title>
        <authorList>
            <consortium name="US DOE Joint Genome Institute (JGI-PGF)"/>
            <person name="Walter F."/>
            <person name="Albersmeier A."/>
            <person name="Kalinowski J."/>
            <person name="Ruckert C."/>
        </authorList>
    </citation>
    <scope>NUCLEOTIDE SEQUENCE</scope>
    <source>
        <strain evidence="1">JCM 19018</strain>
    </source>
</reference>
<dbReference type="AlphaFoldDB" id="A0A830F0D8"/>
<sequence length="73" mass="7747">MTDASGSASRIVSAADAPAMPSPMITCDVLMYGRYEIGLNVDCYLRIVSDSEVNTAEDTDSRGFEGAGAHTRE</sequence>
<evidence type="ECO:0000313" key="1">
    <source>
        <dbReference type="EMBL" id="GGK69548.1"/>
    </source>
</evidence>
<proteinExistence type="predicted"/>